<feature type="compositionally biased region" description="Acidic residues" evidence="5">
    <location>
        <begin position="475"/>
        <end position="489"/>
    </location>
</feature>
<dbReference type="GO" id="GO:0006261">
    <property type="term" value="P:DNA-templated DNA replication"/>
    <property type="evidence" value="ECO:0007669"/>
    <property type="project" value="TreeGrafter"/>
</dbReference>
<feature type="repeat" description="WD" evidence="4">
    <location>
        <begin position="120"/>
        <end position="151"/>
    </location>
</feature>
<proteinExistence type="inferred from homology"/>
<keyword evidence="2 4" id="KW-0853">WD repeat</keyword>
<dbReference type="PROSITE" id="PS50082">
    <property type="entry name" value="WD_REPEATS_2"/>
    <property type="match status" value="4"/>
</dbReference>
<evidence type="ECO:0000313" key="6">
    <source>
        <dbReference type="EMBL" id="KAG1314700.1"/>
    </source>
</evidence>
<dbReference type="InterPro" id="IPR001680">
    <property type="entry name" value="WD40_rpt"/>
</dbReference>
<keyword evidence="3" id="KW-0677">Repeat</keyword>
<keyword evidence="7" id="KW-1185">Reference proteome</keyword>
<dbReference type="PRINTS" id="PR00320">
    <property type="entry name" value="GPROTEINBRPT"/>
</dbReference>
<evidence type="ECO:0000256" key="3">
    <source>
        <dbReference type="ARBA" id="ARBA00022737"/>
    </source>
</evidence>
<accession>A0A9P6XIW8</accession>
<dbReference type="GO" id="GO:0006364">
    <property type="term" value="P:rRNA processing"/>
    <property type="evidence" value="ECO:0007669"/>
    <property type="project" value="TreeGrafter"/>
</dbReference>
<dbReference type="AlphaFoldDB" id="A0A9P6XIW8"/>
<dbReference type="PANTHER" id="PTHR18763">
    <property type="entry name" value="WD-REPEAT PROTEIN 18"/>
    <property type="match status" value="1"/>
</dbReference>
<sequence length="489" mass="55019">MATEVALSASSTDNTIHVWDIRSGSSLFSFKQSQSLKGGLTVVAKPGNGLEVGSVVSAQTDRAILNVYQFHKDQVMHKMITSEKMISVTASHQGQYLAAATAAGKVYLWHIPTGHLMRMFEAHYRPIHRLVFSYDDSTLLTASEDASVSVWLLTHLVEEDRPAPLYSWSDHTLPVTDVYVGLGQLSNARVCTASLDHTVKLWDMATGHLLTTFLFPKPVSSVLMNPSETMLFAACEDKIYSVDLYKRRQDQTYESIGGMGRVESVGIKDQHQQQNKPSLGSVFSGHTGTIHSMSLSFDGTLLITGAEDGECIVWDVASRQSLRTFSLHKGPVTHVSCFLRPVALQPNASNTLPMPWAPLKRMMSTFEEERRSTSLHIIQNTAMDMSIHHQPIEEGNFSSESERHKIRKTVSDLRELKPSDTNESLQQQVNSLRSELLRVNAHYQKTKSLQKQMYDTVVDNFMSQRKQTKKRKLEQDEDDEEEEEEEEEE</sequence>
<dbReference type="InterPro" id="IPR015943">
    <property type="entry name" value="WD40/YVTN_repeat-like_dom_sf"/>
</dbReference>
<evidence type="ECO:0000256" key="2">
    <source>
        <dbReference type="ARBA" id="ARBA00022574"/>
    </source>
</evidence>
<dbReference type="PROSITE" id="PS00678">
    <property type="entry name" value="WD_REPEATS_1"/>
    <property type="match status" value="2"/>
</dbReference>
<dbReference type="GO" id="GO:0005656">
    <property type="term" value="C:nuclear pre-replicative complex"/>
    <property type="evidence" value="ECO:0007669"/>
    <property type="project" value="TreeGrafter"/>
</dbReference>
<feature type="repeat" description="WD" evidence="4">
    <location>
        <begin position="1"/>
        <end position="29"/>
    </location>
</feature>
<dbReference type="OrthoDB" id="756370at2759"/>
<evidence type="ECO:0000313" key="7">
    <source>
        <dbReference type="Proteomes" id="UP000716291"/>
    </source>
</evidence>
<dbReference type="PANTHER" id="PTHR18763:SF0">
    <property type="entry name" value="WD REPEAT-CONTAINING PROTEIN 18"/>
    <property type="match status" value="1"/>
</dbReference>
<dbReference type="PROSITE" id="PS50294">
    <property type="entry name" value="WD_REPEATS_REGION"/>
    <property type="match status" value="2"/>
</dbReference>
<evidence type="ECO:0000256" key="1">
    <source>
        <dbReference type="ARBA" id="ARBA00010143"/>
    </source>
</evidence>
<dbReference type="Proteomes" id="UP000716291">
    <property type="component" value="Unassembled WGS sequence"/>
</dbReference>
<feature type="region of interest" description="Disordered" evidence="5">
    <location>
        <begin position="461"/>
        <end position="489"/>
    </location>
</feature>
<reference evidence="6" key="1">
    <citation type="journal article" date="2020" name="Microb. Genom.">
        <title>Genetic diversity of clinical and environmental Mucorales isolates obtained from an investigation of mucormycosis cases among solid organ transplant recipients.</title>
        <authorList>
            <person name="Nguyen M.H."/>
            <person name="Kaul D."/>
            <person name="Muto C."/>
            <person name="Cheng S.J."/>
            <person name="Richter R.A."/>
            <person name="Bruno V.M."/>
            <person name="Liu G."/>
            <person name="Beyhan S."/>
            <person name="Sundermann A.J."/>
            <person name="Mounaud S."/>
            <person name="Pasculle A.W."/>
            <person name="Nierman W.C."/>
            <person name="Driscoll E."/>
            <person name="Cumbie R."/>
            <person name="Clancy C.J."/>
            <person name="Dupont C.L."/>
        </authorList>
    </citation>
    <scope>NUCLEOTIDE SEQUENCE</scope>
    <source>
        <strain evidence="6">GL11</strain>
    </source>
</reference>
<protein>
    <submittedName>
        <fullName evidence="6">Uncharacterized protein</fullName>
    </submittedName>
</protein>
<feature type="repeat" description="WD" evidence="4">
    <location>
        <begin position="283"/>
        <end position="324"/>
    </location>
</feature>
<dbReference type="Gene3D" id="2.130.10.10">
    <property type="entry name" value="YVTN repeat-like/Quinoprotein amine dehydrogenase"/>
    <property type="match status" value="2"/>
</dbReference>
<dbReference type="InterPro" id="IPR020472">
    <property type="entry name" value="WD40_PAC1"/>
</dbReference>
<dbReference type="InterPro" id="IPR045227">
    <property type="entry name" value="WDR18/Ipi3/RID3"/>
</dbReference>
<comment type="similarity">
    <text evidence="1">Belongs to the WD repeat IPI3/WDR18 family.</text>
</comment>
<evidence type="ECO:0000256" key="5">
    <source>
        <dbReference type="SAM" id="MobiDB-lite"/>
    </source>
</evidence>
<dbReference type="SMART" id="SM00320">
    <property type="entry name" value="WD40"/>
    <property type="match status" value="5"/>
</dbReference>
<dbReference type="SUPFAM" id="SSF50978">
    <property type="entry name" value="WD40 repeat-like"/>
    <property type="match status" value="1"/>
</dbReference>
<comment type="caution">
    <text evidence="6">The sequence shown here is derived from an EMBL/GenBank/DDBJ whole genome shotgun (WGS) entry which is preliminary data.</text>
</comment>
<name>A0A9P6XIW8_RHIOR</name>
<organism evidence="6 7">
    <name type="scientific">Rhizopus oryzae</name>
    <name type="common">Mucormycosis agent</name>
    <name type="synonym">Rhizopus arrhizus var. delemar</name>
    <dbReference type="NCBI Taxonomy" id="64495"/>
    <lineage>
        <taxon>Eukaryota</taxon>
        <taxon>Fungi</taxon>
        <taxon>Fungi incertae sedis</taxon>
        <taxon>Mucoromycota</taxon>
        <taxon>Mucoromycotina</taxon>
        <taxon>Mucoromycetes</taxon>
        <taxon>Mucorales</taxon>
        <taxon>Mucorineae</taxon>
        <taxon>Rhizopodaceae</taxon>
        <taxon>Rhizopus</taxon>
    </lineage>
</organism>
<evidence type="ECO:0000256" key="4">
    <source>
        <dbReference type="PROSITE-ProRule" id="PRU00221"/>
    </source>
</evidence>
<dbReference type="InterPro" id="IPR019775">
    <property type="entry name" value="WD40_repeat_CS"/>
</dbReference>
<feature type="repeat" description="WD" evidence="4">
    <location>
        <begin position="190"/>
        <end position="212"/>
    </location>
</feature>
<dbReference type="GO" id="GO:0120330">
    <property type="term" value="C:rixosome complex"/>
    <property type="evidence" value="ECO:0007669"/>
    <property type="project" value="TreeGrafter"/>
</dbReference>
<dbReference type="EMBL" id="JAANQT010000092">
    <property type="protein sequence ID" value="KAG1314700.1"/>
    <property type="molecule type" value="Genomic_DNA"/>
</dbReference>
<dbReference type="InterPro" id="IPR036322">
    <property type="entry name" value="WD40_repeat_dom_sf"/>
</dbReference>
<gene>
    <name evidence="6" type="ORF">G6F64_001252</name>
</gene>
<dbReference type="Pfam" id="PF00400">
    <property type="entry name" value="WD40"/>
    <property type="match status" value="3"/>
</dbReference>